<gene>
    <name evidence="4" type="ORF">FRY97_05275</name>
</gene>
<keyword evidence="3" id="KW-0326">Glycosidase</keyword>
<evidence type="ECO:0000313" key="4">
    <source>
        <dbReference type="EMBL" id="TXB66354.1"/>
    </source>
</evidence>
<dbReference type="GO" id="GO:0016052">
    <property type="term" value="P:carbohydrate catabolic process"/>
    <property type="evidence" value="ECO:0007669"/>
    <property type="project" value="TreeGrafter"/>
</dbReference>
<dbReference type="GO" id="GO:0016998">
    <property type="term" value="P:cell wall macromolecule catabolic process"/>
    <property type="evidence" value="ECO:0007669"/>
    <property type="project" value="InterPro"/>
</dbReference>
<organism evidence="4 5">
    <name type="scientific">Phaeodactylibacter luteus</name>
    <dbReference type="NCBI Taxonomy" id="1564516"/>
    <lineage>
        <taxon>Bacteria</taxon>
        <taxon>Pseudomonadati</taxon>
        <taxon>Bacteroidota</taxon>
        <taxon>Saprospiria</taxon>
        <taxon>Saprospirales</taxon>
        <taxon>Haliscomenobacteraceae</taxon>
        <taxon>Phaeodactylibacter</taxon>
    </lineage>
</organism>
<evidence type="ECO:0000256" key="1">
    <source>
        <dbReference type="ARBA" id="ARBA00010646"/>
    </source>
</evidence>
<dbReference type="SUPFAM" id="SSF51445">
    <property type="entry name" value="(Trans)glycosidases"/>
    <property type="match status" value="1"/>
</dbReference>
<evidence type="ECO:0000256" key="2">
    <source>
        <dbReference type="ARBA" id="ARBA00022801"/>
    </source>
</evidence>
<dbReference type="Proteomes" id="UP000321580">
    <property type="component" value="Unassembled WGS sequence"/>
</dbReference>
<reference evidence="4 5" key="1">
    <citation type="submission" date="2019-08" db="EMBL/GenBank/DDBJ databases">
        <title>Genome of Phaeodactylibacter luteus.</title>
        <authorList>
            <person name="Bowman J.P."/>
        </authorList>
    </citation>
    <scope>NUCLEOTIDE SEQUENCE [LARGE SCALE GENOMIC DNA]</scope>
    <source>
        <strain evidence="4 5">KCTC 42180</strain>
    </source>
</reference>
<dbReference type="CDD" id="cd06524">
    <property type="entry name" value="GH25_YegX-like"/>
    <property type="match status" value="1"/>
</dbReference>
<dbReference type="PANTHER" id="PTHR34135:SF2">
    <property type="entry name" value="LYSOZYME"/>
    <property type="match status" value="1"/>
</dbReference>
<dbReference type="InterPro" id="IPR002053">
    <property type="entry name" value="Glyco_hydro_25"/>
</dbReference>
<keyword evidence="5" id="KW-1185">Reference proteome</keyword>
<dbReference type="OrthoDB" id="9798192at2"/>
<proteinExistence type="inferred from homology"/>
<name>A0A5C6RWC3_9BACT</name>
<sequence>MLAIGLISGCELPTQRMHGFEVHGIDVSHYQRHIDWEAVAAAGIHFSFIKASEGMTLTDSLFCSNWEEAKQAGIKRGAYHFFRPATPVHEQAMNFQAGVKLEPGDLPPVLDVEVLDGATRVQLVSSVLTWLYLAEIHYGVKPIIYTNLKFYNKYLAGHFEEYPLWIARYAPFQPSLSDKQPWHFWQYGNRGELSGIDGPVDFNVFRGSLEDLDSLCIQYRPVLSQAHPSKLP</sequence>
<dbReference type="Pfam" id="PF01183">
    <property type="entry name" value="Glyco_hydro_25"/>
    <property type="match status" value="1"/>
</dbReference>
<dbReference type="Gene3D" id="3.20.20.80">
    <property type="entry name" value="Glycosidases"/>
    <property type="match status" value="1"/>
</dbReference>
<evidence type="ECO:0000313" key="5">
    <source>
        <dbReference type="Proteomes" id="UP000321580"/>
    </source>
</evidence>
<keyword evidence="2 4" id="KW-0378">Hydrolase</keyword>
<comment type="similarity">
    <text evidence="1">Belongs to the glycosyl hydrolase 25 family.</text>
</comment>
<dbReference type="PROSITE" id="PS51904">
    <property type="entry name" value="GLYCOSYL_HYDROL_F25_2"/>
    <property type="match status" value="1"/>
</dbReference>
<dbReference type="InterPro" id="IPR017853">
    <property type="entry name" value="GH"/>
</dbReference>
<dbReference type="EMBL" id="VOOR01000008">
    <property type="protein sequence ID" value="TXB66354.1"/>
    <property type="molecule type" value="Genomic_DNA"/>
</dbReference>
<accession>A0A5C6RWC3</accession>
<dbReference type="PANTHER" id="PTHR34135">
    <property type="entry name" value="LYSOZYME"/>
    <property type="match status" value="1"/>
</dbReference>
<dbReference type="GO" id="GO:0009253">
    <property type="term" value="P:peptidoglycan catabolic process"/>
    <property type="evidence" value="ECO:0007669"/>
    <property type="project" value="InterPro"/>
</dbReference>
<comment type="caution">
    <text evidence="4">The sequence shown here is derived from an EMBL/GenBank/DDBJ whole genome shotgun (WGS) entry which is preliminary data.</text>
</comment>
<dbReference type="SMART" id="SM00641">
    <property type="entry name" value="Glyco_25"/>
    <property type="match status" value="1"/>
</dbReference>
<dbReference type="InterPro" id="IPR018077">
    <property type="entry name" value="Glyco_hydro_fam25_subgr"/>
</dbReference>
<dbReference type="GO" id="GO:0003796">
    <property type="term" value="F:lysozyme activity"/>
    <property type="evidence" value="ECO:0007669"/>
    <property type="project" value="InterPro"/>
</dbReference>
<protein>
    <submittedName>
        <fullName evidence="4">Glycoside hydrolase family 25 protein</fullName>
    </submittedName>
</protein>
<dbReference type="AlphaFoldDB" id="A0A5C6RWC3"/>
<evidence type="ECO:0000256" key="3">
    <source>
        <dbReference type="ARBA" id="ARBA00023295"/>
    </source>
</evidence>